<evidence type="ECO:0000313" key="12">
    <source>
        <dbReference type="Proteomes" id="UP001057498"/>
    </source>
</evidence>
<evidence type="ECO:0000256" key="4">
    <source>
        <dbReference type="ARBA" id="ARBA00022989"/>
    </source>
</evidence>
<feature type="transmembrane region" description="Helical" evidence="9">
    <location>
        <begin position="146"/>
        <end position="166"/>
    </location>
</feature>
<evidence type="ECO:0000256" key="5">
    <source>
        <dbReference type="ARBA" id="ARBA00023065"/>
    </source>
</evidence>
<dbReference type="PANTHER" id="PTHR11537:SF254">
    <property type="entry name" value="POTASSIUM VOLTAGE-GATED CHANNEL PROTEIN SHAB"/>
    <property type="match status" value="1"/>
</dbReference>
<dbReference type="Pfam" id="PF07885">
    <property type="entry name" value="Ion_trans_2"/>
    <property type="match status" value="1"/>
</dbReference>
<dbReference type="PANTHER" id="PTHR11537">
    <property type="entry name" value="VOLTAGE-GATED POTASSIUM CHANNEL"/>
    <property type="match status" value="1"/>
</dbReference>
<evidence type="ECO:0000259" key="10">
    <source>
        <dbReference type="Pfam" id="PF07885"/>
    </source>
</evidence>
<keyword evidence="3 9" id="KW-0812">Transmembrane</keyword>
<comment type="subcellular location">
    <subcellularLocation>
        <location evidence="1">Membrane</location>
        <topology evidence="1">Multi-pass membrane protein</topology>
    </subcellularLocation>
</comment>
<feature type="transmembrane region" description="Helical" evidence="9">
    <location>
        <begin position="201"/>
        <end position="226"/>
    </location>
</feature>
<evidence type="ECO:0000313" key="11">
    <source>
        <dbReference type="EMBL" id="BDI07982.1"/>
    </source>
</evidence>
<dbReference type="Gene3D" id="1.10.287.70">
    <property type="match status" value="1"/>
</dbReference>
<evidence type="ECO:0000256" key="8">
    <source>
        <dbReference type="SAM" id="MobiDB-lite"/>
    </source>
</evidence>
<dbReference type="Proteomes" id="UP001057498">
    <property type="component" value="Chromosome"/>
</dbReference>
<keyword evidence="2" id="KW-0813">Transport</keyword>
<dbReference type="InterPro" id="IPR028325">
    <property type="entry name" value="VG_K_chnl"/>
</dbReference>
<feature type="transmembrane region" description="Helical" evidence="9">
    <location>
        <begin position="114"/>
        <end position="134"/>
    </location>
</feature>
<feature type="region of interest" description="Disordered" evidence="8">
    <location>
        <begin position="260"/>
        <end position="281"/>
    </location>
</feature>
<evidence type="ECO:0000256" key="7">
    <source>
        <dbReference type="ARBA" id="ARBA00023303"/>
    </source>
</evidence>
<dbReference type="RefSeq" id="WP_251971124.1">
    <property type="nucleotide sequence ID" value="NZ_AP025730.1"/>
</dbReference>
<keyword evidence="7" id="KW-0407">Ion channel</keyword>
<dbReference type="SUPFAM" id="SSF81324">
    <property type="entry name" value="Voltage-gated potassium channels"/>
    <property type="match status" value="1"/>
</dbReference>
<dbReference type="EMBL" id="AP025730">
    <property type="protein sequence ID" value="BDI07982.1"/>
    <property type="molecule type" value="Genomic_DNA"/>
</dbReference>
<name>A0ABN6PU79_9BURK</name>
<feature type="transmembrane region" description="Helical" evidence="9">
    <location>
        <begin position="51"/>
        <end position="69"/>
    </location>
</feature>
<feature type="transmembrane region" description="Helical" evidence="9">
    <location>
        <begin position="90"/>
        <end position="108"/>
    </location>
</feature>
<keyword evidence="6 9" id="KW-0472">Membrane</keyword>
<reference evidence="11" key="1">
    <citation type="submission" date="2022-04" db="EMBL/GenBank/DDBJ databases">
        <title>Whole genome sequence of Sphaerotilus sp. FB-5.</title>
        <authorList>
            <person name="Takeda M."/>
            <person name="Narihara S."/>
            <person name="Akimoto M."/>
            <person name="Akimoto R."/>
            <person name="Nishiyashiki S."/>
            <person name="Murakami T."/>
        </authorList>
    </citation>
    <scope>NUCLEOTIDE SEQUENCE</scope>
    <source>
        <strain evidence="11">FB-5</strain>
    </source>
</reference>
<keyword evidence="5" id="KW-0406">Ion transport</keyword>
<dbReference type="InterPro" id="IPR013099">
    <property type="entry name" value="K_chnl_dom"/>
</dbReference>
<keyword evidence="4 9" id="KW-1133">Transmembrane helix</keyword>
<proteinExistence type="predicted"/>
<evidence type="ECO:0000256" key="3">
    <source>
        <dbReference type="ARBA" id="ARBA00022692"/>
    </source>
</evidence>
<evidence type="ECO:0000256" key="6">
    <source>
        <dbReference type="ARBA" id="ARBA00023136"/>
    </source>
</evidence>
<evidence type="ECO:0000256" key="1">
    <source>
        <dbReference type="ARBA" id="ARBA00004141"/>
    </source>
</evidence>
<sequence length="281" mass="30298">MTRSASPHRPQPSRLLREVSRHWDVLRGRWPVLLALTATIPAFYVELLDGAPTPLAAAAYALAAMVVAGNEWLGARRARVAAHGRSISSWRLMIVVALVIGLLLAAALPPSAGSPVALAVRGATALLTLIYMVWSMQRLFERGSLPVLLLLALTVLALCGGGFWWLEPNAPTLADGLWLAFVTAATVGYGDIVPSTPAAKIFSVFVVLLGWGVLTLVTAAISSMWVESSERRLERDILQDLHREVGYLRQELATLRAEVHRNAMPPDPGQATAPPQPGDTR</sequence>
<feature type="transmembrane region" description="Helical" evidence="9">
    <location>
        <begin position="26"/>
        <end position="45"/>
    </location>
</feature>
<feature type="domain" description="Potassium channel" evidence="10">
    <location>
        <begin position="155"/>
        <end position="224"/>
    </location>
</feature>
<accession>A0ABN6PU79</accession>
<gene>
    <name evidence="11" type="ORF">CATMQ487_49520</name>
</gene>
<organism evidence="11 12">
    <name type="scientific">Sphaerotilus microaerophilus</name>
    <dbReference type="NCBI Taxonomy" id="2914710"/>
    <lineage>
        <taxon>Bacteria</taxon>
        <taxon>Pseudomonadati</taxon>
        <taxon>Pseudomonadota</taxon>
        <taxon>Betaproteobacteria</taxon>
        <taxon>Burkholderiales</taxon>
        <taxon>Sphaerotilaceae</taxon>
        <taxon>Sphaerotilus</taxon>
    </lineage>
</organism>
<protein>
    <recommendedName>
        <fullName evidence="10">Potassium channel domain-containing protein</fullName>
    </recommendedName>
</protein>
<evidence type="ECO:0000256" key="9">
    <source>
        <dbReference type="SAM" id="Phobius"/>
    </source>
</evidence>
<keyword evidence="12" id="KW-1185">Reference proteome</keyword>
<evidence type="ECO:0000256" key="2">
    <source>
        <dbReference type="ARBA" id="ARBA00022448"/>
    </source>
</evidence>